<evidence type="ECO:0000256" key="1">
    <source>
        <dbReference type="SAM" id="MobiDB-lite"/>
    </source>
</evidence>
<feature type="compositionally biased region" description="Polar residues" evidence="1">
    <location>
        <begin position="49"/>
        <end position="62"/>
    </location>
</feature>
<proteinExistence type="predicted"/>
<feature type="region of interest" description="Disordered" evidence="1">
    <location>
        <begin position="1"/>
        <end position="23"/>
    </location>
</feature>
<organism evidence="2 3">
    <name type="scientific">Bifidobacterium longum subsp. infantis</name>
    <dbReference type="NCBI Taxonomy" id="1682"/>
    <lineage>
        <taxon>Bacteria</taxon>
        <taxon>Bacillati</taxon>
        <taxon>Actinomycetota</taxon>
        <taxon>Actinomycetes</taxon>
        <taxon>Bifidobacteriales</taxon>
        <taxon>Bifidobacteriaceae</taxon>
        <taxon>Bifidobacterium</taxon>
    </lineage>
</organism>
<evidence type="ECO:0000313" key="3">
    <source>
        <dbReference type="Proteomes" id="UP000043107"/>
    </source>
</evidence>
<sequence>MSLRVESRTRPPPRRSCRPHWPARPVCAASTPARCSSPTPNHCRWWTTGPATGSPRPQSSTARRCESNRSPFRLTPTGSRPASRSTTRYTTRRCEPRRRSPASPAARNWPAARAGVPPPRRTIVCRMLRLVWWCRPTPISPPVVRLWVWLPCSGPRSLRRRMTPPSTFRATAWSIARTLPVRRGFPVA</sequence>
<feature type="region of interest" description="Disordered" evidence="1">
    <location>
        <begin position="46"/>
        <end position="113"/>
    </location>
</feature>
<reference evidence="2 3" key="1">
    <citation type="submission" date="2014-09" db="EMBL/GenBank/DDBJ databases">
        <authorList>
            <person name="Bertelli C."/>
        </authorList>
    </citation>
    <scope>NUCLEOTIDE SEQUENCE [LARGE SCALE GENOMIC DNA]</scope>
    <source>
        <strain evidence="2 3">BIC1401111250</strain>
    </source>
</reference>
<dbReference type="EMBL" id="CCWP01000038">
    <property type="protein sequence ID" value="CEF04392.1"/>
    <property type="molecule type" value="Genomic_DNA"/>
</dbReference>
<evidence type="ECO:0000313" key="2">
    <source>
        <dbReference type="EMBL" id="CEF04392.1"/>
    </source>
</evidence>
<name>A0ABP1XA02_BIFLI</name>
<gene>
    <name evidence="2" type="ORF">BLIC_c02002</name>
</gene>
<comment type="caution">
    <text evidence="2">The sequence shown here is derived from an EMBL/GenBank/DDBJ whole genome shotgun (WGS) entry which is preliminary data.</text>
</comment>
<accession>A0ABP1XA02</accession>
<dbReference type="Proteomes" id="UP000043107">
    <property type="component" value="Unassembled WGS sequence"/>
</dbReference>
<feature type="compositionally biased region" description="Low complexity" evidence="1">
    <location>
        <begin position="101"/>
        <end position="113"/>
    </location>
</feature>
<keyword evidence="3" id="KW-1185">Reference proteome</keyword>
<protein>
    <submittedName>
        <fullName evidence="2">Uncharacterized protein</fullName>
    </submittedName>
</protein>